<keyword evidence="1" id="KW-0378">Hydrolase</keyword>
<keyword evidence="2" id="KW-0732">Signal</keyword>
<name>A0A7X6BF32_9SPHN</name>
<dbReference type="PANTHER" id="PTHR42776">
    <property type="entry name" value="SERINE PEPTIDASE S9 FAMILY MEMBER"/>
    <property type="match status" value="1"/>
</dbReference>
<dbReference type="InterPro" id="IPR001375">
    <property type="entry name" value="Peptidase_S9_cat"/>
</dbReference>
<protein>
    <submittedName>
        <fullName evidence="4">Dipeptidyl aminopeptidase/acylaminoacyl peptidase</fullName>
    </submittedName>
</protein>
<dbReference type="RefSeq" id="WP_125978253.1">
    <property type="nucleotide sequence ID" value="NZ_BAAADY010000026.1"/>
</dbReference>
<dbReference type="PANTHER" id="PTHR42776:SF27">
    <property type="entry name" value="DIPEPTIDYL PEPTIDASE FAMILY MEMBER 6"/>
    <property type="match status" value="1"/>
</dbReference>
<gene>
    <name evidence="4" type="ORF">GGR89_003900</name>
</gene>
<dbReference type="EMBL" id="JAATJB010000017">
    <property type="protein sequence ID" value="NJB99556.1"/>
    <property type="molecule type" value="Genomic_DNA"/>
</dbReference>
<evidence type="ECO:0000256" key="2">
    <source>
        <dbReference type="SAM" id="SignalP"/>
    </source>
</evidence>
<feature type="signal peptide" evidence="2">
    <location>
        <begin position="1"/>
        <end position="23"/>
    </location>
</feature>
<dbReference type="Proteomes" id="UP000531251">
    <property type="component" value="Unassembled WGS sequence"/>
</dbReference>
<proteinExistence type="predicted"/>
<feature type="chain" id="PRO_5031396129" evidence="2">
    <location>
        <begin position="24"/>
        <end position="650"/>
    </location>
</feature>
<sequence>MQKKGRLLAAAAMLCGLAIPAGAQQQATADAGKAAAPARLDVAVFAELPAVQRPELSPDGKHIAAKLAINGAQYFAVMDLDGGNRKVIGAGDIDINWWRWVNDAWLVIGVRREVDVEGDKWPITRAISVEAATAKLVSLNTRDTAQNGDDVLWMPHDGSTRVLLSAQTSIYTNEPGFWPKVDEVDVTTGRHRPVMEGREGVMDWYADGSGTVRMGVGVSMDGRQRRLLYRPSARDSFRVIDRAKGINDDLLMPKLFLSDPGKALVVQDDDAGFSTLWEYDLTTMQRGKKVFGVAGYDIDGPVIDPRTSTLLGVGVTEKAARTEWFDPGMAALQRKLSERVKGARVQITSYSADRSVVIAHVGDASAPGAYFIYTAADDGMTALSMNNQTLGLRRLHPVTTIQYKARDGLEIPAVLTLPRGSTGKNLPLILMPHGGPQARDEESWDFIAQFLADRGYAVIQPNYRGSSGLGTAFLRKGDGQWGLAMQDDLNDAVKALAERGIADPKRVCVVGASYGGYAALRAAQRDGGLFRCAVPYAGVSDLQRMVSYDSQFLGGGAVKDYIKSKAQDFRAVSPYFHAQDFSIPVLLVHGKKDRRVPFNQSKVMADALKSAGKSYEFLEQREADHFFSRADDRLTFLKAMEAFLAKYNPA</sequence>
<organism evidence="4 5">
    <name type="scientific">Sphingomonas trueperi</name>
    <dbReference type="NCBI Taxonomy" id="53317"/>
    <lineage>
        <taxon>Bacteria</taxon>
        <taxon>Pseudomonadati</taxon>
        <taxon>Pseudomonadota</taxon>
        <taxon>Alphaproteobacteria</taxon>
        <taxon>Sphingomonadales</taxon>
        <taxon>Sphingomonadaceae</taxon>
        <taxon>Sphingomonas</taxon>
    </lineage>
</organism>
<reference evidence="4 5" key="1">
    <citation type="submission" date="2020-03" db="EMBL/GenBank/DDBJ databases">
        <title>Genomic Encyclopedia of Type Strains, Phase IV (KMG-IV): sequencing the most valuable type-strain genomes for metagenomic binning, comparative biology and taxonomic classification.</title>
        <authorList>
            <person name="Goeker M."/>
        </authorList>
    </citation>
    <scope>NUCLEOTIDE SEQUENCE [LARGE SCALE GENOMIC DNA]</scope>
    <source>
        <strain evidence="4 5">DSM 7225</strain>
    </source>
</reference>
<dbReference type="SUPFAM" id="SSF53474">
    <property type="entry name" value="alpha/beta-Hydrolases"/>
    <property type="match status" value="1"/>
</dbReference>
<dbReference type="InterPro" id="IPR029058">
    <property type="entry name" value="AB_hydrolase_fold"/>
</dbReference>
<feature type="domain" description="Peptidase S9 prolyl oligopeptidase catalytic" evidence="3">
    <location>
        <begin position="445"/>
        <end position="647"/>
    </location>
</feature>
<evidence type="ECO:0000313" key="5">
    <source>
        <dbReference type="Proteomes" id="UP000531251"/>
    </source>
</evidence>
<dbReference type="AlphaFoldDB" id="A0A7X6BF32"/>
<keyword evidence="5" id="KW-1185">Reference proteome</keyword>
<dbReference type="GO" id="GO:0006508">
    <property type="term" value="P:proteolysis"/>
    <property type="evidence" value="ECO:0007669"/>
    <property type="project" value="InterPro"/>
</dbReference>
<keyword evidence="4" id="KW-0031">Aminopeptidase</keyword>
<keyword evidence="4" id="KW-0645">Protease</keyword>
<evidence type="ECO:0000313" key="4">
    <source>
        <dbReference type="EMBL" id="NJB99556.1"/>
    </source>
</evidence>
<dbReference type="GO" id="GO:0004252">
    <property type="term" value="F:serine-type endopeptidase activity"/>
    <property type="evidence" value="ECO:0007669"/>
    <property type="project" value="TreeGrafter"/>
</dbReference>
<evidence type="ECO:0000256" key="1">
    <source>
        <dbReference type="ARBA" id="ARBA00022801"/>
    </source>
</evidence>
<dbReference type="GO" id="GO:0004177">
    <property type="term" value="F:aminopeptidase activity"/>
    <property type="evidence" value="ECO:0007669"/>
    <property type="project" value="UniProtKB-KW"/>
</dbReference>
<dbReference type="Pfam" id="PF00326">
    <property type="entry name" value="Peptidase_S9"/>
    <property type="match status" value="1"/>
</dbReference>
<comment type="caution">
    <text evidence="4">The sequence shown here is derived from an EMBL/GenBank/DDBJ whole genome shotgun (WGS) entry which is preliminary data.</text>
</comment>
<evidence type="ECO:0000259" key="3">
    <source>
        <dbReference type="Pfam" id="PF00326"/>
    </source>
</evidence>
<dbReference type="SUPFAM" id="SSF69304">
    <property type="entry name" value="Tricorn protease N-terminal domain"/>
    <property type="match status" value="1"/>
</dbReference>
<dbReference type="Gene3D" id="3.40.50.1820">
    <property type="entry name" value="alpha/beta hydrolase"/>
    <property type="match status" value="1"/>
</dbReference>
<accession>A0A7X6BF32</accession>